<proteinExistence type="predicted"/>
<dbReference type="HOGENOM" id="CLU_082058_2_0_2"/>
<evidence type="ECO:0000256" key="2">
    <source>
        <dbReference type="ARBA" id="ARBA00022475"/>
    </source>
</evidence>
<dbReference type="PANTHER" id="PTHR34583:SF2">
    <property type="entry name" value="ANTIPORTER SUBUNIT MNHC2-RELATED"/>
    <property type="match status" value="1"/>
</dbReference>
<accession>A0A0A7GCD7</accession>
<dbReference type="RefSeq" id="WP_048093523.1">
    <property type="nucleotide sequence ID" value="NZ_CP009552.1"/>
</dbReference>
<dbReference type="AlphaFoldDB" id="A0A0A7GCD7"/>
<dbReference type="PANTHER" id="PTHR34583">
    <property type="entry name" value="ANTIPORTER SUBUNIT MNHC2-RELATED"/>
    <property type="match status" value="1"/>
</dbReference>
<dbReference type="Pfam" id="PF00420">
    <property type="entry name" value="Oxidored_q2"/>
    <property type="match status" value="1"/>
</dbReference>
<keyword evidence="3 6" id="KW-0812">Transmembrane</keyword>
<reference evidence="7 8" key="1">
    <citation type="journal article" date="2015" name="Appl. Environ. Microbiol.">
        <title>The Geoglobus acetivorans genome: Fe(III) reduction, acetate utilization, autotrophic growth, and degradation of aromatic compounds in a hyperthermophilic archaeon.</title>
        <authorList>
            <person name="Mardanov A.V."/>
            <person name="Slododkina G.B."/>
            <person name="Slobodkin A.I."/>
            <person name="Beletsky A.V."/>
            <person name="Gavrilov S.N."/>
            <person name="Kublanov I.V."/>
            <person name="Bonch-Osmolovskaya E.A."/>
            <person name="Skryabin K.G."/>
            <person name="Ravin N.V."/>
        </authorList>
    </citation>
    <scope>NUCLEOTIDE SEQUENCE [LARGE SCALE GENOMIC DNA]</scope>
    <source>
        <strain evidence="7 8">SBH6</strain>
    </source>
</reference>
<dbReference type="EMBL" id="CP009552">
    <property type="protein sequence ID" value="AIY89508.1"/>
    <property type="molecule type" value="Genomic_DNA"/>
</dbReference>
<gene>
    <name evidence="7" type="ORF">GACE_0450</name>
</gene>
<protein>
    <submittedName>
        <fullName evidence="7">Monovalent cation/H+ antiporter subunit C</fullName>
    </submittedName>
</protein>
<organism evidence="7 8">
    <name type="scientific">Geoglobus acetivorans</name>
    <dbReference type="NCBI Taxonomy" id="565033"/>
    <lineage>
        <taxon>Archaea</taxon>
        <taxon>Methanobacteriati</taxon>
        <taxon>Methanobacteriota</taxon>
        <taxon>Archaeoglobi</taxon>
        <taxon>Archaeoglobales</taxon>
        <taxon>Archaeoglobaceae</taxon>
        <taxon>Geoglobus</taxon>
    </lineage>
</organism>
<feature type="transmembrane region" description="Helical" evidence="6">
    <location>
        <begin position="93"/>
        <end position="114"/>
    </location>
</feature>
<dbReference type="KEGG" id="gac:GACE_0450"/>
<evidence type="ECO:0000256" key="1">
    <source>
        <dbReference type="ARBA" id="ARBA00004651"/>
    </source>
</evidence>
<dbReference type="InterPro" id="IPR050601">
    <property type="entry name" value="CPA3_antiporter_subunitC"/>
</dbReference>
<evidence type="ECO:0000313" key="8">
    <source>
        <dbReference type="Proteomes" id="UP000030624"/>
    </source>
</evidence>
<comment type="subcellular location">
    <subcellularLocation>
        <location evidence="1">Cell membrane</location>
        <topology evidence="1">Multi-pass membrane protein</topology>
    </subcellularLocation>
</comment>
<name>A0A0A7GCD7_GEOAI</name>
<evidence type="ECO:0000256" key="5">
    <source>
        <dbReference type="ARBA" id="ARBA00023136"/>
    </source>
</evidence>
<keyword evidence="5 6" id="KW-0472">Membrane</keyword>
<dbReference type="GO" id="GO:0005886">
    <property type="term" value="C:plasma membrane"/>
    <property type="evidence" value="ECO:0007669"/>
    <property type="project" value="UniProtKB-SubCell"/>
</dbReference>
<dbReference type="Proteomes" id="UP000030624">
    <property type="component" value="Chromosome"/>
</dbReference>
<dbReference type="STRING" id="565033.GACE_0450"/>
<evidence type="ECO:0000313" key="7">
    <source>
        <dbReference type="EMBL" id="AIY89508.1"/>
    </source>
</evidence>
<keyword evidence="4 6" id="KW-1133">Transmembrane helix</keyword>
<dbReference type="eggNOG" id="arCOG03072">
    <property type="taxonomic scope" value="Archaea"/>
</dbReference>
<evidence type="ECO:0000256" key="4">
    <source>
        <dbReference type="ARBA" id="ARBA00022989"/>
    </source>
</evidence>
<keyword evidence="2" id="KW-1003">Cell membrane</keyword>
<evidence type="ECO:0000256" key="6">
    <source>
        <dbReference type="SAM" id="Phobius"/>
    </source>
</evidence>
<sequence length="133" mass="15016">MDVIELFLERYNYWSFVVLMLIGLYGAIVYNNLVKKIIGLSIFQTAIFLLFISMADVGRDIENTLGLKSGTAPIVWEKGIEHGYMYVNPVPHVLVLTGIVVSAATLALALALMIRIYREFGTLDEEELREMVE</sequence>
<feature type="transmembrane region" description="Helical" evidence="6">
    <location>
        <begin position="12"/>
        <end position="30"/>
    </location>
</feature>
<dbReference type="GeneID" id="24797054"/>
<feature type="transmembrane region" description="Helical" evidence="6">
    <location>
        <begin position="37"/>
        <end position="55"/>
    </location>
</feature>
<evidence type="ECO:0000256" key="3">
    <source>
        <dbReference type="ARBA" id="ARBA00022692"/>
    </source>
</evidence>
<dbReference type="InterPro" id="IPR039428">
    <property type="entry name" value="NUOK/Mnh_C1-like"/>
</dbReference>
<dbReference type="Gene3D" id="1.10.287.3510">
    <property type="match status" value="1"/>
</dbReference>